<accession>A0ABQ0LR70</accession>
<dbReference type="EMBL" id="DF848415">
    <property type="protein sequence ID" value="GAT53609.1"/>
    <property type="molecule type" value="Genomic_DNA"/>
</dbReference>
<protein>
    <submittedName>
        <fullName evidence="2">Uncharacterized protein</fullName>
    </submittedName>
</protein>
<proteinExistence type="predicted"/>
<name>A0ABQ0LR70_MYCCL</name>
<evidence type="ECO:0000313" key="3">
    <source>
        <dbReference type="Proteomes" id="UP000815677"/>
    </source>
</evidence>
<feature type="compositionally biased region" description="Low complexity" evidence="1">
    <location>
        <begin position="124"/>
        <end position="139"/>
    </location>
</feature>
<feature type="region of interest" description="Disordered" evidence="1">
    <location>
        <begin position="255"/>
        <end position="301"/>
    </location>
</feature>
<evidence type="ECO:0000256" key="1">
    <source>
        <dbReference type="SAM" id="MobiDB-lite"/>
    </source>
</evidence>
<sequence length="301" mass="31867">VGSRLKRGKRDYSDEDDDETDVRSEPQSLVSAPRKRVVSDIGSQRRLRALTEENINDLGTRKGEDWAGGQAGVALSRRTIPGGVKNDEGYSSDGGESAASTRSCPRFRSSEKHRSSLSMSGTSTAEALVPPLPATTPATRPERPSSLAVYPNPPSQNDIPSLRSIVEGVSRANRTGWATYNGVGLGIPTTSTAPASAAVACLVEIKAPRLDAPFSPTEDQLLHHHAHADGRSSAGARLDLLDAGCTEYVFGSGGVASSPTSNRVTSKRGVGEAKGKAADKERVVDLADDDRHTRRDVRGLT</sequence>
<feature type="compositionally biased region" description="Basic and acidic residues" evidence="1">
    <location>
        <begin position="269"/>
        <end position="301"/>
    </location>
</feature>
<keyword evidence="3" id="KW-1185">Reference proteome</keyword>
<feature type="region of interest" description="Disordered" evidence="1">
    <location>
        <begin position="1"/>
        <end position="161"/>
    </location>
</feature>
<reference evidence="2" key="1">
    <citation type="submission" date="2014-09" db="EMBL/GenBank/DDBJ databases">
        <title>Genome sequence of the luminous mushroom Mycena chlorophos for searching fungal bioluminescence genes.</title>
        <authorList>
            <person name="Tanaka Y."/>
            <person name="Kasuga D."/>
            <person name="Oba Y."/>
            <person name="Hase S."/>
            <person name="Sato K."/>
            <person name="Oba Y."/>
            <person name="Sakakibara Y."/>
        </authorList>
    </citation>
    <scope>NUCLEOTIDE SEQUENCE</scope>
</reference>
<feature type="non-terminal residue" evidence="2">
    <location>
        <position position="1"/>
    </location>
</feature>
<feature type="compositionally biased region" description="Polar residues" evidence="1">
    <location>
        <begin position="255"/>
        <end position="264"/>
    </location>
</feature>
<organism evidence="2 3">
    <name type="scientific">Mycena chlorophos</name>
    <name type="common">Agaric fungus</name>
    <name type="synonym">Agaricus chlorophos</name>
    <dbReference type="NCBI Taxonomy" id="658473"/>
    <lineage>
        <taxon>Eukaryota</taxon>
        <taxon>Fungi</taxon>
        <taxon>Dikarya</taxon>
        <taxon>Basidiomycota</taxon>
        <taxon>Agaricomycotina</taxon>
        <taxon>Agaricomycetes</taxon>
        <taxon>Agaricomycetidae</taxon>
        <taxon>Agaricales</taxon>
        <taxon>Marasmiineae</taxon>
        <taxon>Mycenaceae</taxon>
        <taxon>Mycena</taxon>
    </lineage>
</organism>
<gene>
    <name evidence="2" type="ORF">MCHLO_10548</name>
</gene>
<dbReference type="Proteomes" id="UP000815677">
    <property type="component" value="Unassembled WGS sequence"/>
</dbReference>
<evidence type="ECO:0000313" key="2">
    <source>
        <dbReference type="EMBL" id="GAT53609.1"/>
    </source>
</evidence>